<dbReference type="EMBL" id="GL629997">
    <property type="protein sequence ID" value="EFW99184.1"/>
    <property type="molecule type" value="Genomic_DNA"/>
</dbReference>
<dbReference type="GO" id="GO:0008270">
    <property type="term" value="F:zinc ion binding"/>
    <property type="evidence" value="ECO:0007669"/>
    <property type="project" value="InterPro"/>
</dbReference>
<dbReference type="InParanoid" id="F0XSK0"/>
<dbReference type="CDD" id="cd00067">
    <property type="entry name" value="GAL4"/>
    <property type="match status" value="1"/>
</dbReference>
<dbReference type="GO" id="GO:0008374">
    <property type="term" value="F:O-acyltransferase activity"/>
    <property type="evidence" value="ECO:0007669"/>
    <property type="project" value="TreeGrafter"/>
</dbReference>
<evidence type="ECO:0000256" key="4">
    <source>
        <dbReference type="SAM" id="MobiDB-lite"/>
    </source>
</evidence>
<keyword evidence="3" id="KW-0539">Nucleus</keyword>
<keyword evidence="7" id="KW-1185">Reference proteome</keyword>
<organism evidence="7">
    <name type="scientific">Grosmannia clavigera (strain kw1407 / UAMH 11150)</name>
    <name type="common">Blue stain fungus</name>
    <name type="synonym">Graphiocladiella clavigera</name>
    <dbReference type="NCBI Taxonomy" id="655863"/>
    <lineage>
        <taxon>Eukaryota</taxon>
        <taxon>Fungi</taxon>
        <taxon>Dikarya</taxon>
        <taxon>Ascomycota</taxon>
        <taxon>Pezizomycotina</taxon>
        <taxon>Sordariomycetes</taxon>
        <taxon>Sordariomycetidae</taxon>
        <taxon>Ophiostomatales</taxon>
        <taxon>Ophiostomataceae</taxon>
        <taxon>Leptographium</taxon>
    </lineage>
</organism>
<feature type="compositionally biased region" description="Low complexity" evidence="4">
    <location>
        <begin position="516"/>
        <end position="527"/>
    </location>
</feature>
<dbReference type="InterPro" id="IPR024688">
    <property type="entry name" value="Mac_dom"/>
</dbReference>
<feature type="compositionally biased region" description="Low complexity" evidence="4">
    <location>
        <begin position="150"/>
        <end position="160"/>
    </location>
</feature>
<evidence type="ECO:0000256" key="2">
    <source>
        <dbReference type="ARBA" id="ARBA00022679"/>
    </source>
</evidence>
<evidence type="ECO:0000313" key="6">
    <source>
        <dbReference type="EMBL" id="EFW99184.1"/>
    </source>
</evidence>
<dbReference type="Pfam" id="PF00132">
    <property type="entry name" value="Hexapep"/>
    <property type="match status" value="1"/>
</dbReference>
<dbReference type="CDD" id="cd03357">
    <property type="entry name" value="LbH_MAT_GAT"/>
    <property type="match status" value="1"/>
</dbReference>
<comment type="similarity">
    <text evidence="1">Belongs to the transferase hexapeptide repeat family.</text>
</comment>
<reference evidence="6 7" key="1">
    <citation type="journal article" date="2011" name="Proc. Natl. Acad. Sci. U.S.A.">
        <title>Genome and transcriptome analyses of the mountain pine beetle-fungal symbiont Grosmannia clavigera, a lodgepole pine pathogen.</title>
        <authorList>
            <person name="DiGuistini S."/>
            <person name="Wang Y."/>
            <person name="Liao N.Y."/>
            <person name="Taylor G."/>
            <person name="Tanguay P."/>
            <person name="Feau N."/>
            <person name="Henrissat B."/>
            <person name="Chan S.K."/>
            <person name="Hesse-Orce U."/>
            <person name="Alamouti S.M."/>
            <person name="Tsui C.K.M."/>
            <person name="Docking R.T."/>
            <person name="Levasseur A."/>
            <person name="Haridas S."/>
            <person name="Robertson G."/>
            <person name="Birol I."/>
            <person name="Holt R.A."/>
            <person name="Marra M.A."/>
            <person name="Hamelin R.C."/>
            <person name="Hirst M."/>
            <person name="Jones S.J.M."/>
            <person name="Bohlmann J."/>
            <person name="Breuil C."/>
        </authorList>
    </citation>
    <scope>NUCLEOTIDE SEQUENCE [LARGE SCALE GENOMIC DNA]</scope>
    <source>
        <strain evidence="7">kw1407 / UAMH 11150</strain>
    </source>
</reference>
<dbReference type="STRING" id="655863.F0XSK0"/>
<keyword evidence="2" id="KW-0808">Transferase</keyword>
<dbReference type="GO" id="GO:0016407">
    <property type="term" value="F:acetyltransferase activity"/>
    <property type="evidence" value="ECO:0007669"/>
    <property type="project" value="InterPro"/>
</dbReference>
<dbReference type="Pfam" id="PF12464">
    <property type="entry name" value="Mac"/>
    <property type="match status" value="1"/>
</dbReference>
<dbReference type="PROSITE" id="PS50048">
    <property type="entry name" value="ZN2_CY6_FUNGAL_2"/>
    <property type="match status" value="1"/>
</dbReference>
<dbReference type="InterPro" id="IPR001451">
    <property type="entry name" value="Hexapep"/>
</dbReference>
<evidence type="ECO:0000256" key="3">
    <source>
        <dbReference type="ARBA" id="ARBA00023242"/>
    </source>
</evidence>
<dbReference type="Pfam" id="PF14602">
    <property type="entry name" value="Hexapep_2"/>
    <property type="match status" value="1"/>
</dbReference>
<dbReference type="Gene3D" id="4.10.240.10">
    <property type="entry name" value="Zn(2)-C6 fungal-type DNA-binding domain"/>
    <property type="match status" value="1"/>
</dbReference>
<dbReference type="PANTHER" id="PTHR23416">
    <property type="entry name" value="SIALIC ACID SYNTHASE-RELATED"/>
    <property type="match status" value="1"/>
</dbReference>
<dbReference type="HOGENOM" id="CLU_325417_0_0_1"/>
<dbReference type="Pfam" id="PF00172">
    <property type="entry name" value="Zn_clus"/>
    <property type="match status" value="1"/>
</dbReference>
<feature type="compositionally biased region" description="Low complexity" evidence="4">
    <location>
        <begin position="630"/>
        <end position="639"/>
    </location>
</feature>
<dbReference type="Gene3D" id="2.160.10.10">
    <property type="entry name" value="Hexapeptide repeat proteins"/>
    <property type="match status" value="1"/>
</dbReference>
<feature type="domain" description="Zn(2)-C6 fungal-type" evidence="5">
    <location>
        <begin position="325"/>
        <end position="353"/>
    </location>
</feature>
<dbReference type="AlphaFoldDB" id="F0XSK0"/>
<dbReference type="SUPFAM" id="SSF51161">
    <property type="entry name" value="Trimeric LpxA-like enzymes"/>
    <property type="match status" value="1"/>
</dbReference>
<dbReference type="InterPro" id="IPR036864">
    <property type="entry name" value="Zn2-C6_fun-type_DNA-bd_sf"/>
</dbReference>
<feature type="compositionally biased region" description="Low complexity" evidence="4">
    <location>
        <begin position="534"/>
        <end position="589"/>
    </location>
</feature>
<evidence type="ECO:0000259" key="5">
    <source>
        <dbReference type="PROSITE" id="PS50048"/>
    </source>
</evidence>
<dbReference type="GO" id="GO:0000981">
    <property type="term" value="F:DNA-binding transcription factor activity, RNA polymerase II-specific"/>
    <property type="evidence" value="ECO:0007669"/>
    <property type="project" value="InterPro"/>
</dbReference>
<dbReference type="SMART" id="SM00066">
    <property type="entry name" value="GAL4"/>
    <property type="match status" value="1"/>
</dbReference>
<feature type="compositionally biased region" description="Polar residues" evidence="4">
    <location>
        <begin position="241"/>
        <end position="250"/>
    </location>
</feature>
<protein>
    <submittedName>
        <fullName evidence="6">Nodulation protein l</fullName>
    </submittedName>
</protein>
<feature type="compositionally biased region" description="Low complexity" evidence="4">
    <location>
        <begin position="399"/>
        <end position="417"/>
    </location>
</feature>
<feature type="compositionally biased region" description="Basic and acidic residues" evidence="4">
    <location>
        <begin position="161"/>
        <end position="207"/>
    </location>
</feature>
<feature type="compositionally biased region" description="Low complexity" evidence="4">
    <location>
        <begin position="126"/>
        <end position="143"/>
    </location>
</feature>
<feature type="compositionally biased region" description="Polar residues" evidence="4">
    <location>
        <begin position="437"/>
        <end position="447"/>
    </location>
</feature>
<name>F0XSK0_GROCL</name>
<dbReference type="eggNOG" id="KOG4750">
    <property type="taxonomic scope" value="Eukaryota"/>
</dbReference>
<accession>F0XSK0</accession>
<dbReference type="SUPFAM" id="SSF57701">
    <property type="entry name" value="Zn2/Cys6 DNA-binding domain"/>
    <property type="match status" value="1"/>
</dbReference>
<proteinExistence type="inferred from homology"/>
<sequence>MLLASDQREDLWTKMPAFTALNGGAGSPRTADGDVGGSIEVRLPPTRSDEREYSGNSQPPNATEPRTMPDITASTRRDREIWSGPTVEQSSRQPAAAYPDIENPVKSPQKRKRSLSVDESAHRLASAQQTSSDQLQQQQQQPQYGPDTMAIAAAAVAARGASRDGELDRPHSTTEQRDPYNLPRSRDYSARLAENDELQRGQRDLHQRGQQRVELWYPSSQQPSREDRPSVSAYEDARYTTGASSMQSPADDQPGSDPHQHDRSAGRDSGSPQSEYAGRTPDEDDRPSSMPAGHSPSQQRRDPTTLQHGDPKRRKRNFSNRTKTGCLTCRKRKKKCDETKPECSNCVRGGFICAGYPPQKGQWGKIELPKTTVQIESKDPTYVPPGAYGMPRISALDSQPGAYQQQRREQQPPYRGPTLRIEPPQGRPLQSDDDRTATTMPSSIAASPENNKLSAIYAAPAAFPTPVSANTTVPFMDRTPKEYQRVPPLHDLSRNEPETPQHSSPLTQLNIRHSDSPVQQQRSPPQHQLHHPSQHPQSAPQHNQQPAQQSVQQPPLQPVQPSVQQPSQPPVQLLHQHVPQHHQPPLQQQKQAHHVLQHQPPQHGQEQHAVHVHQHRPSFPHQYNPHHLTQQQQEPSPIEQPHRIQHRPYSPPPAMQQQAPPVANEDGGNHNTNDNNRIGSGETRPRPRRNVPFFNTIPGARRERDEMYAGRPFFPFDKELVAERERCSAACWKFNNSMNPNVGVSLSERTRLFKEILQPRDELQMSPIAHTGSVGDQVIVEAPFHADYGYNITIGEDVYIGRNCHISDAMPVSIGNRVYIGPNVSFYTTTLPTDHTQREGVHSAIHGRGITIGDDVFIGGNVTILAGVNIGHGTTVGAGSVVSTVT</sequence>
<feature type="region of interest" description="Disordered" evidence="4">
    <location>
        <begin position="19"/>
        <end position="324"/>
    </location>
</feature>
<feature type="compositionally biased region" description="Polar residues" evidence="4">
    <location>
        <begin position="500"/>
        <end position="511"/>
    </location>
</feature>
<feature type="compositionally biased region" description="Polar residues" evidence="4">
    <location>
        <begin position="669"/>
        <end position="678"/>
    </location>
</feature>
<evidence type="ECO:0000256" key="1">
    <source>
        <dbReference type="ARBA" id="ARBA00007274"/>
    </source>
</evidence>
<dbReference type="GeneID" id="25978946"/>
<dbReference type="Proteomes" id="UP000007796">
    <property type="component" value="Unassembled WGS sequence"/>
</dbReference>
<dbReference type="SMART" id="SM01266">
    <property type="entry name" value="Mac"/>
    <property type="match status" value="1"/>
</dbReference>
<dbReference type="RefSeq" id="XP_014168667.1">
    <property type="nucleotide sequence ID" value="XM_014313192.1"/>
</dbReference>
<gene>
    <name evidence="6" type="ORF">CMQ_5605</name>
</gene>
<dbReference type="InterPro" id="IPR051159">
    <property type="entry name" value="Hexapeptide_acetyltransf"/>
</dbReference>
<dbReference type="PANTHER" id="PTHR23416:SF76">
    <property type="entry name" value="ZN(II)2CYS6 TRANSCRIPTION FACTOR (EUROFUNG)"/>
    <property type="match status" value="1"/>
</dbReference>
<dbReference type="InterPro" id="IPR001138">
    <property type="entry name" value="Zn2Cys6_DnaBD"/>
</dbReference>
<dbReference type="PROSITE" id="PS00463">
    <property type="entry name" value="ZN2_CY6_FUNGAL_1"/>
    <property type="match status" value="1"/>
</dbReference>
<evidence type="ECO:0000313" key="7">
    <source>
        <dbReference type="Proteomes" id="UP000007796"/>
    </source>
</evidence>
<dbReference type="InterPro" id="IPR011004">
    <property type="entry name" value="Trimer_LpxA-like_sf"/>
</dbReference>
<feature type="region of interest" description="Disordered" evidence="4">
    <location>
        <begin position="392"/>
        <end position="447"/>
    </location>
</feature>
<feature type="region of interest" description="Disordered" evidence="4">
    <location>
        <begin position="486"/>
        <end position="695"/>
    </location>
</feature>
<dbReference type="OrthoDB" id="25818at2759"/>